<comment type="caution">
    <text evidence="4">The sequence shown here is derived from an EMBL/GenBank/DDBJ whole genome shotgun (WGS) entry which is preliminary data.</text>
</comment>
<dbReference type="InterPro" id="IPR049163">
    <property type="entry name" value="Pif1-like_2B_dom"/>
</dbReference>
<proteinExistence type="inferred from homology"/>
<feature type="non-terminal residue" evidence="4">
    <location>
        <position position="541"/>
    </location>
</feature>
<sequence>MAEDIIRRICKENSTMTMDFTAEIYNEALIMIEDLCLEIANKVLNRLGIPSPNRSAAALFNIELRHEQNYNTGDLLSYVQSNIPKLTLEQKGIYDHIMQTVNNGVAEIFLDVPGGTGKMVLIRLILAAIRSQNDIALALASSGTAVTLLPSGRTAHSALKLSLNMQFIETPMCNISKGSGMGKVLQKCKLIVWDECTMAHKKSLEALRRSLQDLRGNALILLAGDFTQTLPVIPRSTPTDEINACLKYSTLWRHVKTLKLTTNMHVQLQNDRPAEIFSHQLLEIGNGKVPVDLTSGRISLPHNFCNLVTSKEELVEKVFRNTQTNYKNHDWLSEQAILAAKNKDVYKLNNIIQSNIQCEAVTYKSVDTVVEADEAVNYPTEFFNSLHLPGMPPHVLQLKIGVTITMLRNINQPKLCNGVRLAVKKLLSNVVEATILTGPFKVEDVLIPRIPMILTDVLFQFKRLQFPIRLAFAVAINKAQGQSLEQCGLDLDTDCFSHGQLYVACSRVGKNQTISISAQTMEQQKILYTHKHCEIKHIRNG</sequence>
<dbReference type="STRING" id="105785.A0A2J7RDQ6"/>
<gene>
    <name evidence="4" type="ORF">B7P43_G06600</name>
</gene>
<keyword evidence="1" id="KW-0067">ATP-binding</keyword>
<protein>
    <recommendedName>
        <fullName evidence="1">ATP-dependent DNA helicase</fullName>
        <ecNumber evidence="1">5.6.2.3</ecNumber>
    </recommendedName>
</protein>
<comment type="cofactor">
    <cofactor evidence="1">
        <name>Mg(2+)</name>
        <dbReference type="ChEBI" id="CHEBI:18420"/>
    </cofactor>
</comment>
<keyword evidence="1" id="KW-0378">Hydrolase</keyword>
<dbReference type="Proteomes" id="UP000235965">
    <property type="component" value="Unassembled WGS sequence"/>
</dbReference>
<evidence type="ECO:0000256" key="1">
    <source>
        <dbReference type="RuleBase" id="RU363044"/>
    </source>
</evidence>
<dbReference type="InParanoid" id="A0A2J7RDQ6"/>
<dbReference type="EC" id="5.6.2.3" evidence="1"/>
<keyword evidence="1" id="KW-0234">DNA repair</keyword>
<evidence type="ECO:0000313" key="5">
    <source>
        <dbReference type="Proteomes" id="UP000235965"/>
    </source>
</evidence>
<organism evidence="4 5">
    <name type="scientific">Cryptotermes secundus</name>
    <dbReference type="NCBI Taxonomy" id="105785"/>
    <lineage>
        <taxon>Eukaryota</taxon>
        <taxon>Metazoa</taxon>
        <taxon>Ecdysozoa</taxon>
        <taxon>Arthropoda</taxon>
        <taxon>Hexapoda</taxon>
        <taxon>Insecta</taxon>
        <taxon>Pterygota</taxon>
        <taxon>Neoptera</taxon>
        <taxon>Polyneoptera</taxon>
        <taxon>Dictyoptera</taxon>
        <taxon>Blattodea</taxon>
        <taxon>Blattoidea</taxon>
        <taxon>Termitoidae</taxon>
        <taxon>Kalotermitidae</taxon>
        <taxon>Cryptotermitinae</taxon>
        <taxon>Cryptotermes</taxon>
    </lineage>
</organism>
<feature type="domain" description="DNA helicase Pif1-like DEAD-box helicase" evidence="2">
    <location>
        <begin position="85"/>
        <end position="290"/>
    </location>
</feature>
<keyword evidence="5" id="KW-1185">Reference proteome</keyword>
<dbReference type="EMBL" id="NEVH01005285">
    <property type="protein sequence ID" value="PNF38967.1"/>
    <property type="molecule type" value="Genomic_DNA"/>
</dbReference>
<evidence type="ECO:0000313" key="4">
    <source>
        <dbReference type="EMBL" id="PNF38967.1"/>
    </source>
</evidence>
<dbReference type="GO" id="GO:0000723">
    <property type="term" value="P:telomere maintenance"/>
    <property type="evidence" value="ECO:0007669"/>
    <property type="project" value="InterPro"/>
</dbReference>
<dbReference type="GO" id="GO:0016887">
    <property type="term" value="F:ATP hydrolysis activity"/>
    <property type="evidence" value="ECO:0007669"/>
    <property type="project" value="RHEA"/>
</dbReference>
<accession>A0A2J7RDQ6</accession>
<evidence type="ECO:0000259" key="2">
    <source>
        <dbReference type="Pfam" id="PF05970"/>
    </source>
</evidence>
<dbReference type="AlphaFoldDB" id="A0A2J7RDQ6"/>
<keyword evidence="1" id="KW-0347">Helicase</keyword>
<evidence type="ECO:0000259" key="3">
    <source>
        <dbReference type="Pfam" id="PF21530"/>
    </source>
</evidence>
<dbReference type="GO" id="GO:0006310">
    <property type="term" value="P:DNA recombination"/>
    <property type="evidence" value="ECO:0007669"/>
    <property type="project" value="UniProtKB-KW"/>
</dbReference>
<keyword evidence="1" id="KW-0547">Nucleotide-binding</keyword>
<dbReference type="InterPro" id="IPR027417">
    <property type="entry name" value="P-loop_NTPase"/>
</dbReference>
<dbReference type="PANTHER" id="PTHR10492">
    <property type="match status" value="1"/>
</dbReference>
<dbReference type="GO" id="GO:0006281">
    <property type="term" value="P:DNA repair"/>
    <property type="evidence" value="ECO:0007669"/>
    <property type="project" value="UniProtKB-KW"/>
</dbReference>
<comment type="catalytic activity">
    <reaction evidence="1">
        <text>ATP + H2O = ADP + phosphate + H(+)</text>
        <dbReference type="Rhea" id="RHEA:13065"/>
        <dbReference type="ChEBI" id="CHEBI:15377"/>
        <dbReference type="ChEBI" id="CHEBI:15378"/>
        <dbReference type="ChEBI" id="CHEBI:30616"/>
        <dbReference type="ChEBI" id="CHEBI:43474"/>
        <dbReference type="ChEBI" id="CHEBI:456216"/>
        <dbReference type="EC" id="5.6.2.3"/>
    </reaction>
</comment>
<feature type="domain" description="DNA helicase Pif1-like 2B" evidence="3">
    <location>
        <begin position="381"/>
        <end position="426"/>
    </location>
</feature>
<dbReference type="GO" id="GO:0043139">
    <property type="term" value="F:5'-3' DNA helicase activity"/>
    <property type="evidence" value="ECO:0007669"/>
    <property type="project" value="UniProtKB-EC"/>
</dbReference>
<keyword evidence="1" id="KW-0233">DNA recombination</keyword>
<dbReference type="Gene3D" id="3.40.50.300">
    <property type="entry name" value="P-loop containing nucleotide triphosphate hydrolases"/>
    <property type="match status" value="1"/>
</dbReference>
<dbReference type="Pfam" id="PF21530">
    <property type="entry name" value="Pif1_2B_dom"/>
    <property type="match status" value="1"/>
</dbReference>
<dbReference type="InterPro" id="IPR010285">
    <property type="entry name" value="DNA_helicase_pif1-like_DEAD"/>
</dbReference>
<comment type="similarity">
    <text evidence="1">Belongs to the helicase family.</text>
</comment>
<dbReference type="PANTHER" id="PTHR10492:SF57">
    <property type="entry name" value="ATP-DEPENDENT DNA HELICASE"/>
    <property type="match status" value="1"/>
</dbReference>
<dbReference type="SUPFAM" id="SSF52540">
    <property type="entry name" value="P-loop containing nucleoside triphosphate hydrolases"/>
    <property type="match status" value="2"/>
</dbReference>
<dbReference type="GO" id="GO:0005524">
    <property type="term" value="F:ATP binding"/>
    <property type="evidence" value="ECO:0007669"/>
    <property type="project" value="UniProtKB-KW"/>
</dbReference>
<name>A0A2J7RDQ6_9NEOP</name>
<reference evidence="4 5" key="1">
    <citation type="submission" date="2017-12" db="EMBL/GenBank/DDBJ databases">
        <title>Hemimetabolous genomes reveal molecular basis of termite eusociality.</title>
        <authorList>
            <person name="Harrison M.C."/>
            <person name="Jongepier E."/>
            <person name="Robertson H.M."/>
            <person name="Arning N."/>
            <person name="Bitard-Feildel T."/>
            <person name="Chao H."/>
            <person name="Childers C.P."/>
            <person name="Dinh H."/>
            <person name="Doddapaneni H."/>
            <person name="Dugan S."/>
            <person name="Gowin J."/>
            <person name="Greiner C."/>
            <person name="Han Y."/>
            <person name="Hu H."/>
            <person name="Hughes D.S.T."/>
            <person name="Huylmans A.-K."/>
            <person name="Kemena C."/>
            <person name="Kremer L.P.M."/>
            <person name="Lee S.L."/>
            <person name="Lopez-Ezquerra A."/>
            <person name="Mallet L."/>
            <person name="Monroy-Kuhn J.M."/>
            <person name="Moser A."/>
            <person name="Murali S.C."/>
            <person name="Muzny D.M."/>
            <person name="Otani S."/>
            <person name="Piulachs M.-D."/>
            <person name="Poelchau M."/>
            <person name="Qu J."/>
            <person name="Schaub F."/>
            <person name="Wada-Katsumata A."/>
            <person name="Worley K.C."/>
            <person name="Xie Q."/>
            <person name="Ylla G."/>
            <person name="Poulsen M."/>
            <person name="Gibbs R.A."/>
            <person name="Schal C."/>
            <person name="Richards S."/>
            <person name="Belles X."/>
            <person name="Korb J."/>
            <person name="Bornberg-Bauer E."/>
        </authorList>
    </citation>
    <scope>NUCLEOTIDE SEQUENCE [LARGE SCALE GENOMIC DNA]</scope>
    <source>
        <tissue evidence="4">Whole body</tissue>
    </source>
</reference>
<keyword evidence="1" id="KW-0227">DNA damage</keyword>
<dbReference type="Pfam" id="PF05970">
    <property type="entry name" value="PIF1"/>
    <property type="match status" value="1"/>
</dbReference>
<dbReference type="OrthoDB" id="272985at2759"/>